<dbReference type="KEGG" id="gtt:GUITHDRAFT_108602"/>
<reference evidence="7" key="2">
    <citation type="submission" date="2012-11" db="EMBL/GenBank/DDBJ databases">
        <authorList>
            <person name="Kuo A."/>
            <person name="Curtis B.A."/>
            <person name="Tanifuji G."/>
            <person name="Burki F."/>
            <person name="Gruber A."/>
            <person name="Irimia M."/>
            <person name="Maruyama S."/>
            <person name="Arias M.C."/>
            <person name="Ball S.G."/>
            <person name="Gile G.H."/>
            <person name="Hirakawa Y."/>
            <person name="Hopkins J.F."/>
            <person name="Rensing S.A."/>
            <person name="Schmutz J."/>
            <person name="Symeonidi A."/>
            <person name="Elias M."/>
            <person name="Eveleigh R.J."/>
            <person name="Herman E.K."/>
            <person name="Klute M.J."/>
            <person name="Nakayama T."/>
            <person name="Obornik M."/>
            <person name="Reyes-Prieto A."/>
            <person name="Armbrust E.V."/>
            <person name="Aves S.J."/>
            <person name="Beiko R.G."/>
            <person name="Coutinho P."/>
            <person name="Dacks J.B."/>
            <person name="Durnford D.G."/>
            <person name="Fast N.M."/>
            <person name="Green B.R."/>
            <person name="Grisdale C."/>
            <person name="Hempe F."/>
            <person name="Henrissat B."/>
            <person name="Hoppner M.P."/>
            <person name="Ishida K.-I."/>
            <person name="Kim E."/>
            <person name="Koreny L."/>
            <person name="Kroth P.G."/>
            <person name="Liu Y."/>
            <person name="Malik S.-B."/>
            <person name="Maier U.G."/>
            <person name="McRose D."/>
            <person name="Mock T."/>
            <person name="Neilson J.A."/>
            <person name="Onodera N.T."/>
            <person name="Poole A.M."/>
            <person name="Pritham E.J."/>
            <person name="Richards T.A."/>
            <person name="Rocap G."/>
            <person name="Roy S.W."/>
            <person name="Sarai C."/>
            <person name="Schaack S."/>
            <person name="Shirato S."/>
            <person name="Slamovits C.H."/>
            <person name="Spencer D.F."/>
            <person name="Suzuki S."/>
            <person name="Worden A.Z."/>
            <person name="Zauner S."/>
            <person name="Barry K."/>
            <person name="Bell C."/>
            <person name="Bharti A.K."/>
            <person name="Crow J.A."/>
            <person name="Grimwood J."/>
            <person name="Kramer R."/>
            <person name="Lindquist E."/>
            <person name="Lucas S."/>
            <person name="Salamov A."/>
            <person name="McFadden G.I."/>
            <person name="Lane C.E."/>
            <person name="Keeling P.J."/>
            <person name="Gray M.W."/>
            <person name="Grigoriev I.V."/>
            <person name="Archibald J.M."/>
        </authorList>
    </citation>
    <scope>NUCLEOTIDE SEQUENCE</scope>
    <source>
        <strain evidence="7">CCMP2712</strain>
    </source>
</reference>
<dbReference type="PaxDb" id="55529-EKX45728"/>
<dbReference type="PROSITE" id="PS50021">
    <property type="entry name" value="CH"/>
    <property type="match status" value="1"/>
</dbReference>
<evidence type="ECO:0000256" key="1">
    <source>
        <dbReference type="ARBA" id="ARBA00022441"/>
    </source>
</evidence>
<keyword evidence="1" id="KW-0880">Kelch repeat</keyword>
<dbReference type="HOGENOM" id="CLU_297626_0_0_1"/>
<keyword evidence="3" id="KW-0175">Coiled coil</keyword>
<dbReference type="Pfam" id="PF00307">
    <property type="entry name" value="CH"/>
    <property type="match status" value="2"/>
</dbReference>
<sequence length="1012" mass="113210">MVFALWIGYILQEKVESILCLQDGGRLAKFFENLSGLRVEDIKDAETQQENVQNIRNVFVAIERSGIPLAALTCSDEEVVEGDQDMILSLIWDLTDHFFISPQFPSSSDHWKSAFLRWCQERCEPRGVFVTDFHQSFQDGMALCAIVDSALEDSSVIGMLTLKSANSAKNLSLAFDAAHRLLDVPKLLEVEDLQHETVDERSVLLYLAVLRLAVEGEELQAPAALEAHEQPQLASQRVAADMQEFPLNERAAARSSIQRALLGRADAPKGPDDGSSQLLTEDLTKVSSLLDELREPISMVAEILQRAGGEEAMDAKATFRQLTERMKRLVEVLPDTLECTQEASILNDSIQMEFRRVRAREEFEEAYISRVCERQRQCHGMSIALQSQIRSEFEELRQPVRQLLQILDEREAHLLQQVAEIEQDKTAILKQAQTQAERDLVRLQEAEAEADNLLKSKIASVSWLETGHRAEKILKDCEAGKVDDKQDFPDHFVDFCCTLNLRLQHNIIQAFAHVLRNTEFEERKLLDQAELLASGSEEVGRLGSSRGEGLDVIRRHSKRTTGAGEFEWQLTAEGEWVKKKEAEESTALDKIIAHAKKLPIREADEYLSQEAIQSVLQGSRSSQYSHGIVKEAYNQVNSNYLSLPTDLQVSLLLPFCAWQPSPACRPPSFALHNHHFRSTWPHAMPNERSAEGTLEFLRWFQLDSEDSRVLSSASVAVCAIGGWDGNQNLRTIELISPGDTDWRMCTEMSSSRRGAAAVSVEGDIWILGGWDGQNYLRWKQVADMHEARCYASATVMDGKIYVAGGYHGQASSLLILRLLSPSPPPYFLLLLLRQLILLLSYVGEQVNLDSAEVWSAGEWHKISSMSTPRRGLGLAALDGHLYAVGGWDGRKNLSSVTSCSPAEGIDEVSGRGLDALDGELEEDPGPLDSSFLRTKRNPVGEWRTLPPMSIARSYAAAAAYDNLIFVLGGWDGTEGRRLDSVECFLVHEHRWISFPRMSCPRYGLAAALVKQN</sequence>
<dbReference type="Pfam" id="PF01344">
    <property type="entry name" value="Kelch_1"/>
    <property type="match status" value="4"/>
</dbReference>
<dbReference type="SMART" id="SM00612">
    <property type="entry name" value="Kelch"/>
    <property type="match status" value="5"/>
</dbReference>
<proteinExistence type="predicted"/>
<dbReference type="InterPro" id="IPR015915">
    <property type="entry name" value="Kelch-typ_b-propeller"/>
</dbReference>
<feature type="coiled-coil region" evidence="3">
    <location>
        <begin position="404"/>
        <end position="456"/>
    </location>
</feature>
<dbReference type="OrthoDB" id="18853at2759"/>
<evidence type="ECO:0000256" key="2">
    <source>
        <dbReference type="ARBA" id="ARBA00022737"/>
    </source>
</evidence>
<reference evidence="5 7" key="1">
    <citation type="journal article" date="2012" name="Nature">
        <title>Algal genomes reveal evolutionary mosaicism and the fate of nucleomorphs.</title>
        <authorList>
            <consortium name="DOE Joint Genome Institute"/>
            <person name="Curtis B.A."/>
            <person name="Tanifuji G."/>
            <person name="Burki F."/>
            <person name="Gruber A."/>
            <person name="Irimia M."/>
            <person name="Maruyama S."/>
            <person name="Arias M.C."/>
            <person name="Ball S.G."/>
            <person name="Gile G.H."/>
            <person name="Hirakawa Y."/>
            <person name="Hopkins J.F."/>
            <person name="Kuo A."/>
            <person name="Rensing S.A."/>
            <person name="Schmutz J."/>
            <person name="Symeonidi A."/>
            <person name="Elias M."/>
            <person name="Eveleigh R.J."/>
            <person name="Herman E.K."/>
            <person name="Klute M.J."/>
            <person name="Nakayama T."/>
            <person name="Obornik M."/>
            <person name="Reyes-Prieto A."/>
            <person name="Armbrust E.V."/>
            <person name="Aves S.J."/>
            <person name="Beiko R.G."/>
            <person name="Coutinho P."/>
            <person name="Dacks J.B."/>
            <person name="Durnford D.G."/>
            <person name="Fast N.M."/>
            <person name="Green B.R."/>
            <person name="Grisdale C.J."/>
            <person name="Hempel F."/>
            <person name="Henrissat B."/>
            <person name="Hoppner M.P."/>
            <person name="Ishida K."/>
            <person name="Kim E."/>
            <person name="Koreny L."/>
            <person name="Kroth P.G."/>
            <person name="Liu Y."/>
            <person name="Malik S.B."/>
            <person name="Maier U.G."/>
            <person name="McRose D."/>
            <person name="Mock T."/>
            <person name="Neilson J.A."/>
            <person name="Onodera N.T."/>
            <person name="Poole A.M."/>
            <person name="Pritham E.J."/>
            <person name="Richards T.A."/>
            <person name="Rocap G."/>
            <person name="Roy S.W."/>
            <person name="Sarai C."/>
            <person name="Schaack S."/>
            <person name="Shirato S."/>
            <person name="Slamovits C.H."/>
            <person name="Spencer D.F."/>
            <person name="Suzuki S."/>
            <person name="Worden A.Z."/>
            <person name="Zauner S."/>
            <person name="Barry K."/>
            <person name="Bell C."/>
            <person name="Bharti A.K."/>
            <person name="Crow J.A."/>
            <person name="Grimwood J."/>
            <person name="Kramer R."/>
            <person name="Lindquist E."/>
            <person name="Lucas S."/>
            <person name="Salamov A."/>
            <person name="McFadden G.I."/>
            <person name="Lane C.E."/>
            <person name="Keeling P.J."/>
            <person name="Gray M.W."/>
            <person name="Grigoriev I.V."/>
            <person name="Archibald J.M."/>
        </authorList>
    </citation>
    <scope>NUCLEOTIDE SEQUENCE</scope>
    <source>
        <strain evidence="5 7">CCMP2712</strain>
    </source>
</reference>
<protein>
    <recommendedName>
        <fullName evidence="4">Calponin-homology (CH) domain-containing protein</fullName>
    </recommendedName>
</protein>
<dbReference type="InterPro" id="IPR036872">
    <property type="entry name" value="CH_dom_sf"/>
</dbReference>
<dbReference type="AlphaFoldDB" id="L1JB09"/>
<dbReference type="STRING" id="905079.L1JB09"/>
<dbReference type="PANTHER" id="PTHR45632">
    <property type="entry name" value="LD33804P"/>
    <property type="match status" value="1"/>
</dbReference>
<dbReference type="InterPro" id="IPR001715">
    <property type="entry name" value="CH_dom"/>
</dbReference>
<dbReference type="SMART" id="SM00033">
    <property type="entry name" value="CH"/>
    <property type="match status" value="2"/>
</dbReference>
<evidence type="ECO:0000256" key="3">
    <source>
        <dbReference type="SAM" id="Coils"/>
    </source>
</evidence>
<dbReference type="Proteomes" id="UP000011087">
    <property type="component" value="Unassembled WGS sequence"/>
</dbReference>
<keyword evidence="7" id="KW-1185">Reference proteome</keyword>
<dbReference type="RefSeq" id="XP_005832708.1">
    <property type="nucleotide sequence ID" value="XM_005832651.1"/>
</dbReference>
<dbReference type="PANTHER" id="PTHR45632:SF3">
    <property type="entry name" value="KELCH-LIKE PROTEIN 32"/>
    <property type="match status" value="1"/>
</dbReference>
<dbReference type="SUPFAM" id="SSF117281">
    <property type="entry name" value="Kelch motif"/>
    <property type="match status" value="2"/>
</dbReference>
<dbReference type="eggNOG" id="KOG4441">
    <property type="taxonomic scope" value="Eukaryota"/>
</dbReference>
<accession>L1JB09</accession>
<dbReference type="InterPro" id="IPR006652">
    <property type="entry name" value="Kelch_1"/>
</dbReference>
<dbReference type="EMBL" id="JH992998">
    <property type="protein sequence ID" value="EKX45728.1"/>
    <property type="molecule type" value="Genomic_DNA"/>
</dbReference>
<organism evidence="5">
    <name type="scientific">Guillardia theta (strain CCMP2712)</name>
    <name type="common">Cryptophyte</name>
    <dbReference type="NCBI Taxonomy" id="905079"/>
    <lineage>
        <taxon>Eukaryota</taxon>
        <taxon>Cryptophyceae</taxon>
        <taxon>Pyrenomonadales</taxon>
        <taxon>Geminigeraceae</taxon>
        <taxon>Guillardia</taxon>
    </lineage>
</organism>
<dbReference type="GeneID" id="17302395"/>
<reference evidence="6" key="3">
    <citation type="submission" date="2015-06" db="UniProtKB">
        <authorList>
            <consortium name="EnsemblProtists"/>
        </authorList>
    </citation>
    <scope>IDENTIFICATION</scope>
</reference>
<name>L1JB09_GUITC</name>
<feature type="domain" description="Calponin-homology (CH)" evidence="4">
    <location>
        <begin position="109"/>
        <end position="215"/>
    </location>
</feature>
<evidence type="ECO:0000313" key="6">
    <source>
        <dbReference type="EnsemblProtists" id="EKX45728"/>
    </source>
</evidence>
<gene>
    <name evidence="5" type="ORF">GUITHDRAFT_108602</name>
</gene>
<evidence type="ECO:0000259" key="4">
    <source>
        <dbReference type="PROSITE" id="PS50021"/>
    </source>
</evidence>
<keyword evidence="2" id="KW-0677">Repeat</keyword>
<dbReference type="Gene3D" id="2.120.10.80">
    <property type="entry name" value="Kelch-type beta propeller"/>
    <property type="match status" value="2"/>
</dbReference>
<dbReference type="SUPFAM" id="SSF47576">
    <property type="entry name" value="Calponin-homology domain, CH-domain"/>
    <property type="match status" value="1"/>
</dbReference>
<evidence type="ECO:0000313" key="7">
    <source>
        <dbReference type="Proteomes" id="UP000011087"/>
    </source>
</evidence>
<dbReference type="eggNOG" id="KOG0035">
    <property type="taxonomic scope" value="Eukaryota"/>
</dbReference>
<evidence type="ECO:0000313" key="5">
    <source>
        <dbReference type="EMBL" id="EKX45728.1"/>
    </source>
</evidence>
<dbReference type="Gene3D" id="1.10.418.10">
    <property type="entry name" value="Calponin-like domain"/>
    <property type="match status" value="2"/>
</dbReference>
<dbReference type="EnsemblProtists" id="EKX45728">
    <property type="protein sequence ID" value="EKX45728"/>
    <property type="gene ID" value="GUITHDRAFT_108602"/>
</dbReference>